<evidence type="ECO:0000313" key="1">
    <source>
        <dbReference type="EMBL" id="MBX67696.1"/>
    </source>
</evidence>
<organism evidence="1">
    <name type="scientific">Rhizophora mucronata</name>
    <name type="common">Asiatic mangrove</name>
    <dbReference type="NCBI Taxonomy" id="61149"/>
    <lineage>
        <taxon>Eukaryota</taxon>
        <taxon>Viridiplantae</taxon>
        <taxon>Streptophyta</taxon>
        <taxon>Embryophyta</taxon>
        <taxon>Tracheophyta</taxon>
        <taxon>Spermatophyta</taxon>
        <taxon>Magnoliopsida</taxon>
        <taxon>eudicotyledons</taxon>
        <taxon>Gunneridae</taxon>
        <taxon>Pentapetalae</taxon>
        <taxon>rosids</taxon>
        <taxon>fabids</taxon>
        <taxon>Malpighiales</taxon>
        <taxon>Rhizophoraceae</taxon>
        <taxon>Rhizophora</taxon>
    </lineage>
</organism>
<dbReference type="EMBL" id="GGEC01087212">
    <property type="protein sequence ID" value="MBX67696.1"/>
    <property type="molecule type" value="Transcribed_RNA"/>
</dbReference>
<reference evidence="1" key="1">
    <citation type="submission" date="2018-02" db="EMBL/GenBank/DDBJ databases">
        <title>Rhizophora mucronata_Transcriptome.</title>
        <authorList>
            <person name="Meera S.P."/>
            <person name="Sreeshan A."/>
            <person name="Augustine A."/>
        </authorList>
    </citation>
    <scope>NUCLEOTIDE SEQUENCE</scope>
    <source>
        <tissue evidence="1">Leaf</tissue>
    </source>
</reference>
<name>A0A2P2QL26_RHIMU</name>
<proteinExistence type="predicted"/>
<protein>
    <submittedName>
        <fullName evidence="1">Uncharacterized protein</fullName>
    </submittedName>
</protein>
<sequence length="29" mass="3320">MNLISMHMRPPHVGRGALDLVFYLIPIMP</sequence>
<accession>A0A2P2QL26</accession>
<dbReference type="AlphaFoldDB" id="A0A2P2QL26"/>